<evidence type="ECO:0000313" key="2">
    <source>
        <dbReference type="EMBL" id="VDN40015.1"/>
    </source>
</evidence>
<keyword evidence="3" id="KW-1185">Reference proteome</keyword>
<sequence length="237" mass="26556">MDPDANGDGIPDCQRNDSVKYHVIRSFGGSIKKVIKVRQLTREEDALLRLKEAVDHRLHRIRALMEPDLTVPEKMPSEAAPVPSKPRTSSNVAIPKSPKVTTGLKAAAEGKGKGKPVPPAAPVIKAPAKFVKAPKVPQAQMGKRKLQGILTPGFQEVDNTEHHYPHHDNDDELEADEDDLSQASLKHREEVEKEEDQEQDEEHNAHEDEDEDSKVHDNHNSHVVVMHRRPSHHQEVH</sequence>
<feature type="region of interest" description="Disordered" evidence="1">
    <location>
        <begin position="150"/>
        <end position="237"/>
    </location>
</feature>
<feature type="compositionally biased region" description="Acidic residues" evidence="1">
    <location>
        <begin position="192"/>
        <end position="212"/>
    </location>
</feature>
<name>A0A3P7NBV4_DIBLA</name>
<accession>A0A3P7NBV4</accession>
<dbReference type="AlphaFoldDB" id="A0A3P7NBV4"/>
<reference evidence="2 3" key="1">
    <citation type="submission" date="2018-11" db="EMBL/GenBank/DDBJ databases">
        <authorList>
            <consortium name="Pathogen Informatics"/>
        </authorList>
    </citation>
    <scope>NUCLEOTIDE SEQUENCE [LARGE SCALE GENOMIC DNA]</scope>
</reference>
<organism evidence="2 3">
    <name type="scientific">Dibothriocephalus latus</name>
    <name type="common">Fish tapeworm</name>
    <name type="synonym">Diphyllobothrium latum</name>
    <dbReference type="NCBI Taxonomy" id="60516"/>
    <lineage>
        <taxon>Eukaryota</taxon>
        <taxon>Metazoa</taxon>
        <taxon>Spiralia</taxon>
        <taxon>Lophotrochozoa</taxon>
        <taxon>Platyhelminthes</taxon>
        <taxon>Cestoda</taxon>
        <taxon>Eucestoda</taxon>
        <taxon>Diphyllobothriidea</taxon>
        <taxon>Diphyllobothriidae</taxon>
        <taxon>Dibothriocephalus</taxon>
    </lineage>
</organism>
<proteinExistence type="predicted"/>
<feature type="compositionally biased region" description="Basic and acidic residues" evidence="1">
    <location>
        <begin position="159"/>
        <end position="169"/>
    </location>
</feature>
<gene>
    <name evidence="2" type="ORF">DILT_LOCUS18104</name>
</gene>
<dbReference type="Proteomes" id="UP000281553">
    <property type="component" value="Unassembled WGS sequence"/>
</dbReference>
<dbReference type="EMBL" id="UYRU01097399">
    <property type="protein sequence ID" value="VDN40015.1"/>
    <property type="molecule type" value="Genomic_DNA"/>
</dbReference>
<protein>
    <submittedName>
        <fullName evidence="2">Uncharacterized protein</fullName>
    </submittedName>
</protein>
<feature type="compositionally biased region" description="Acidic residues" evidence="1">
    <location>
        <begin position="170"/>
        <end position="180"/>
    </location>
</feature>
<feature type="region of interest" description="Disordered" evidence="1">
    <location>
        <begin position="73"/>
        <end position="121"/>
    </location>
</feature>
<evidence type="ECO:0000256" key="1">
    <source>
        <dbReference type="SAM" id="MobiDB-lite"/>
    </source>
</evidence>
<evidence type="ECO:0000313" key="3">
    <source>
        <dbReference type="Proteomes" id="UP000281553"/>
    </source>
</evidence>